<comment type="caution">
    <text evidence="2">The sequence shown here is derived from an EMBL/GenBank/DDBJ whole genome shotgun (WGS) entry which is preliminary data.</text>
</comment>
<dbReference type="Proteomes" id="UP000280507">
    <property type="component" value="Unassembled WGS sequence"/>
</dbReference>
<dbReference type="InterPro" id="IPR010982">
    <property type="entry name" value="Lambda_DNA-bd_dom_sf"/>
</dbReference>
<dbReference type="SUPFAM" id="SSF47413">
    <property type="entry name" value="lambda repressor-like DNA-binding domains"/>
    <property type="match status" value="1"/>
</dbReference>
<dbReference type="SMART" id="SM00530">
    <property type="entry name" value="HTH_XRE"/>
    <property type="match status" value="1"/>
</dbReference>
<evidence type="ECO:0000313" key="2">
    <source>
        <dbReference type="EMBL" id="RNF51130.1"/>
    </source>
</evidence>
<proteinExistence type="predicted"/>
<dbReference type="InterPro" id="IPR015927">
    <property type="entry name" value="Peptidase_S24_S26A/B/C"/>
</dbReference>
<organism evidence="2 3">
    <name type="scientific">Marinomonas hwangdonensis</name>
    <dbReference type="NCBI Taxonomy" id="1053647"/>
    <lineage>
        <taxon>Bacteria</taxon>
        <taxon>Pseudomonadati</taxon>
        <taxon>Pseudomonadota</taxon>
        <taxon>Gammaproteobacteria</taxon>
        <taxon>Oceanospirillales</taxon>
        <taxon>Oceanospirillaceae</taxon>
        <taxon>Marinomonas</taxon>
    </lineage>
</organism>
<dbReference type="Pfam" id="PF01381">
    <property type="entry name" value="HTH_3"/>
    <property type="match status" value="1"/>
</dbReference>
<gene>
    <name evidence="2" type="ORF">EBI00_09240</name>
</gene>
<dbReference type="RefSeq" id="WP_123095643.1">
    <property type="nucleotide sequence ID" value="NZ_RIZG01000004.1"/>
</dbReference>
<feature type="domain" description="HTH cro/C1-type" evidence="1">
    <location>
        <begin position="7"/>
        <end position="60"/>
    </location>
</feature>
<dbReference type="GO" id="GO:0003677">
    <property type="term" value="F:DNA binding"/>
    <property type="evidence" value="ECO:0007669"/>
    <property type="project" value="InterPro"/>
</dbReference>
<dbReference type="SUPFAM" id="SSF51306">
    <property type="entry name" value="LexA/Signal peptidase"/>
    <property type="match status" value="1"/>
</dbReference>
<dbReference type="EMBL" id="RIZG01000004">
    <property type="protein sequence ID" value="RNF51130.1"/>
    <property type="molecule type" value="Genomic_DNA"/>
</dbReference>
<name>A0A3M8Q806_9GAMM</name>
<protein>
    <submittedName>
        <fullName evidence="2">Helix-turn-helix domain-containing protein</fullName>
    </submittedName>
</protein>
<dbReference type="Pfam" id="PF00717">
    <property type="entry name" value="Peptidase_S24"/>
    <property type="match status" value="1"/>
</dbReference>
<dbReference type="Gene3D" id="2.10.109.10">
    <property type="entry name" value="Umud Fragment, subunit A"/>
    <property type="match status" value="1"/>
</dbReference>
<dbReference type="InterPro" id="IPR001387">
    <property type="entry name" value="Cro/C1-type_HTH"/>
</dbReference>
<reference evidence="2 3" key="1">
    <citation type="journal article" date="2012" name="Int. J. Syst. Evol. Microbiol.">
        <title>Marinomonas hwangdonensis sp. nov., isolated from seawater.</title>
        <authorList>
            <person name="Jung Y.T."/>
            <person name="Oh T.K."/>
            <person name="Yoon J.H."/>
        </authorList>
    </citation>
    <scope>NUCLEOTIDE SEQUENCE [LARGE SCALE GENOMIC DNA]</scope>
    <source>
        <strain evidence="2 3">HDW-15</strain>
    </source>
</reference>
<accession>A0A3M8Q806</accession>
<dbReference type="OrthoDB" id="9791537at2"/>
<dbReference type="PANTHER" id="PTHR33516:SF2">
    <property type="entry name" value="LEXA REPRESSOR-RELATED"/>
    <property type="match status" value="1"/>
</dbReference>
<dbReference type="InterPro" id="IPR039418">
    <property type="entry name" value="LexA-like"/>
</dbReference>
<dbReference type="InterPro" id="IPR050077">
    <property type="entry name" value="LexA_repressor"/>
</dbReference>
<evidence type="ECO:0000259" key="1">
    <source>
        <dbReference type="PROSITE" id="PS50943"/>
    </source>
</evidence>
<sequence length="222" mass="25017">MSIADRVKEKRMALGLTQSELANLVGITQQSLQKIEDGRTQNPRKLINLARSLQCDPEWLQFGKTVELKESFSIYDYKRHSETICYRPILNPQQAIAWQGRDSLPPSHSDWLEAPIHSLNDSFWFNVTGDSMTSASGMSVPEGYLILVDPGLMAKNGHLVLARLHEMQEPTFKMLVIDAGCTYLKPLNTNYRPIEVDDNFSIIGVVREAKALFHSEQVIATA</sequence>
<dbReference type="Gene3D" id="1.10.260.40">
    <property type="entry name" value="lambda repressor-like DNA-binding domains"/>
    <property type="match status" value="1"/>
</dbReference>
<keyword evidence="3" id="KW-1185">Reference proteome</keyword>
<dbReference type="PANTHER" id="PTHR33516">
    <property type="entry name" value="LEXA REPRESSOR"/>
    <property type="match status" value="1"/>
</dbReference>
<dbReference type="InterPro" id="IPR036286">
    <property type="entry name" value="LexA/Signal_pep-like_sf"/>
</dbReference>
<dbReference type="CDD" id="cd00093">
    <property type="entry name" value="HTH_XRE"/>
    <property type="match status" value="1"/>
</dbReference>
<dbReference type="AlphaFoldDB" id="A0A3M8Q806"/>
<dbReference type="CDD" id="cd06529">
    <property type="entry name" value="S24_LexA-like"/>
    <property type="match status" value="1"/>
</dbReference>
<evidence type="ECO:0000313" key="3">
    <source>
        <dbReference type="Proteomes" id="UP000280507"/>
    </source>
</evidence>
<dbReference type="PROSITE" id="PS50943">
    <property type="entry name" value="HTH_CROC1"/>
    <property type="match status" value="1"/>
</dbReference>